<name>A0A1H1R2Q4_9GAMM</name>
<keyword evidence="10" id="KW-1185">Reference proteome</keyword>
<organism evidence="9 10">
    <name type="scientific">Halopseudomonas xinjiangensis</name>
    <dbReference type="NCBI Taxonomy" id="487184"/>
    <lineage>
        <taxon>Bacteria</taxon>
        <taxon>Pseudomonadati</taxon>
        <taxon>Pseudomonadota</taxon>
        <taxon>Gammaproteobacteria</taxon>
        <taxon>Pseudomonadales</taxon>
        <taxon>Pseudomonadaceae</taxon>
        <taxon>Halopseudomonas</taxon>
    </lineage>
</organism>
<keyword evidence="5 8" id="KW-0732">Signal</keyword>
<comment type="subcellular location">
    <subcellularLocation>
        <location evidence="1">Cell outer membrane</location>
        <topology evidence="1">Multi-pass membrane protein</topology>
    </subcellularLocation>
</comment>
<dbReference type="RefSeq" id="WP_093392356.1">
    <property type="nucleotide sequence ID" value="NZ_LT629736.1"/>
</dbReference>
<evidence type="ECO:0000256" key="4">
    <source>
        <dbReference type="ARBA" id="ARBA00022692"/>
    </source>
</evidence>
<dbReference type="PANTHER" id="PTHR35093">
    <property type="entry name" value="OUTER MEMBRANE PROTEIN NMB0088-RELATED"/>
    <property type="match status" value="1"/>
</dbReference>
<evidence type="ECO:0000256" key="3">
    <source>
        <dbReference type="ARBA" id="ARBA00022452"/>
    </source>
</evidence>
<dbReference type="OrthoDB" id="19849at2"/>
<dbReference type="Proteomes" id="UP000243207">
    <property type="component" value="Chromosome I"/>
</dbReference>
<dbReference type="AlphaFoldDB" id="A0A1H1R2Q4"/>
<sequence length="415" mass="45345">MVRRTWFKTTLAAAVAVVSSPVMANGLAINEQSASSMGTGFAGRSSSVLDASTVFGNPAGMSQLDRTEISGGLALIDAKTDISDATGAFPGSNEGDMVPFTPVPFGYFVTPLNDRWHAGFGIYVPFGVISDYENAFQGRYYGEYSSVRVVTFQPTLSYKINDRVSVGFGPTINRIDGKLTRAVPFVPPATPVALPDGRVSILGDDIGYGFNAGVLVDVTEALSWGLTYRSKVDYTLEGRTKVSGFPVAALNGQYDAELDFTSPESVDTSLTYEVDDQWTLYGGLTWMRWSRLQEIVVENDAAPANLATVREEQNWSDTWSFALGASYQLNPSWVLRTGFAWDRSPTTDTDRTVRIPVGNRRVLSFGAGWRLSDDVTIDAAYAYLHEDTAEVNEPAYQAEYRNSAHGLSTQLTYRF</sequence>
<keyword evidence="4" id="KW-0812">Transmembrane</keyword>
<dbReference type="SUPFAM" id="SSF56935">
    <property type="entry name" value="Porins"/>
    <property type="match status" value="1"/>
</dbReference>
<proteinExistence type="inferred from homology"/>
<dbReference type="Gene3D" id="2.40.160.60">
    <property type="entry name" value="Outer membrane protein transport protein (OMPP1/FadL/TodX)"/>
    <property type="match status" value="1"/>
</dbReference>
<dbReference type="Pfam" id="PF03349">
    <property type="entry name" value="Toluene_X"/>
    <property type="match status" value="1"/>
</dbReference>
<dbReference type="PANTHER" id="PTHR35093:SF8">
    <property type="entry name" value="OUTER MEMBRANE PROTEIN NMB0088-RELATED"/>
    <property type="match status" value="1"/>
</dbReference>
<evidence type="ECO:0000256" key="2">
    <source>
        <dbReference type="ARBA" id="ARBA00008163"/>
    </source>
</evidence>
<keyword evidence="3" id="KW-1134">Transmembrane beta strand</keyword>
<dbReference type="InterPro" id="IPR005017">
    <property type="entry name" value="OMPP1/FadL/TodX"/>
</dbReference>
<gene>
    <name evidence="9" type="ORF">SAMN05216421_1269</name>
</gene>
<feature type="signal peptide" evidence="8">
    <location>
        <begin position="1"/>
        <end position="24"/>
    </location>
</feature>
<protein>
    <submittedName>
        <fullName evidence="9">Long-chain fatty acid transport protein</fullName>
    </submittedName>
</protein>
<evidence type="ECO:0000256" key="5">
    <source>
        <dbReference type="ARBA" id="ARBA00022729"/>
    </source>
</evidence>
<evidence type="ECO:0000256" key="1">
    <source>
        <dbReference type="ARBA" id="ARBA00004571"/>
    </source>
</evidence>
<keyword evidence="7" id="KW-0998">Cell outer membrane</keyword>
<dbReference type="STRING" id="487184.SAMN05216421_1269"/>
<dbReference type="GO" id="GO:0015483">
    <property type="term" value="F:long-chain fatty acid transporting porin activity"/>
    <property type="evidence" value="ECO:0007669"/>
    <property type="project" value="TreeGrafter"/>
</dbReference>
<feature type="chain" id="PRO_5009258364" evidence="8">
    <location>
        <begin position="25"/>
        <end position="415"/>
    </location>
</feature>
<evidence type="ECO:0000313" key="10">
    <source>
        <dbReference type="Proteomes" id="UP000243207"/>
    </source>
</evidence>
<evidence type="ECO:0000256" key="6">
    <source>
        <dbReference type="ARBA" id="ARBA00023136"/>
    </source>
</evidence>
<accession>A0A1H1R2Q4</accession>
<comment type="similarity">
    <text evidence="2">Belongs to the OmpP1/FadL family.</text>
</comment>
<dbReference type="GO" id="GO:0009279">
    <property type="term" value="C:cell outer membrane"/>
    <property type="evidence" value="ECO:0007669"/>
    <property type="project" value="UniProtKB-SubCell"/>
</dbReference>
<evidence type="ECO:0000313" key="9">
    <source>
        <dbReference type="EMBL" id="SDS29896.1"/>
    </source>
</evidence>
<keyword evidence="6" id="KW-0472">Membrane</keyword>
<reference evidence="10" key="1">
    <citation type="submission" date="2016-10" db="EMBL/GenBank/DDBJ databases">
        <authorList>
            <person name="Varghese N."/>
            <person name="Submissions S."/>
        </authorList>
    </citation>
    <scope>NUCLEOTIDE SEQUENCE [LARGE SCALE GENOMIC DNA]</scope>
    <source>
        <strain evidence="10">NRRL B-51270</strain>
    </source>
</reference>
<evidence type="ECO:0000256" key="7">
    <source>
        <dbReference type="ARBA" id="ARBA00023237"/>
    </source>
</evidence>
<dbReference type="EMBL" id="LT629736">
    <property type="protein sequence ID" value="SDS29896.1"/>
    <property type="molecule type" value="Genomic_DNA"/>
</dbReference>
<evidence type="ECO:0000256" key="8">
    <source>
        <dbReference type="SAM" id="SignalP"/>
    </source>
</evidence>